<keyword evidence="4" id="KW-0255">Endonuclease</keyword>
<dbReference type="EMBL" id="BQNB010020738">
    <property type="protein sequence ID" value="GJT99098.1"/>
    <property type="molecule type" value="Genomic_DNA"/>
</dbReference>
<protein>
    <submittedName>
        <fullName evidence="8">Reverse transcriptase domain-containing protein</fullName>
    </submittedName>
</protein>
<dbReference type="SUPFAM" id="SSF53098">
    <property type="entry name" value="Ribonuclease H-like"/>
    <property type="match status" value="1"/>
</dbReference>
<dbReference type="Gene3D" id="2.40.70.10">
    <property type="entry name" value="Acid Proteases"/>
    <property type="match status" value="1"/>
</dbReference>
<feature type="compositionally biased region" description="Basic and acidic residues" evidence="6">
    <location>
        <begin position="266"/>
        <end position="277"/>
    </location>
</feature>
<dbReference type="Proteomes" id="UP001151760">
    <property type="component" value="Unassembled WGS sequence"/>
</dbReference>
<dbReference type="InterPro" id="IPR012337">
    <property type="entry name" value="RNaseH-like_sf"/>
</dbReference>
<dbReference type="SUPFAM" id="SSF56672">
    <property type="entry name" value="DNA/RNA polymerases"/>
    <property type="match status" value="1"/>
</dbReference>
<evidence type="ECO:0000256" key="6">
    <source>
        <dbReference type="SAM" id="MobiDB-lite"/>
    </source>
</evidence>
<evidence type="ECO:0000313" key="8">
    <source>
        <dbReference type="EMBL" id="GJT99098.1"/>
    </source>
</evidence>
<dbReference type="Pfam" id="PF00665">
    <property type="entry name" value="rve"/>
    <property type="match status" value="1"/>
</dbReference>
<dbReference type="InterPro" id="IPR021109">
    <property type="entry name" value="Peptidase_aspartic_dom_sf"/>
</dbReference>
<keyword evidence="4" id="KW-0378">Hydrolase</keyword>
<dbReference type="PANTHER" id="PTHR37984">
    <property type="entry name" value="PROTEIN CBG26694"/>
    <property type="match status" value="1"/>
</dbReference>
<feature type="region of interest" description="Disordered" evidence="6">
    <location>
        <begin position="222"/>
        <end position="318"/>
    </location>
</feature>
<evidence type="ECO:0000256" key="2">
    <source>
        <dbReference type="ARBA" id="ARBA00022695"/>
    </source>
</evidence>
<dbReference type="Gene3D" id="3.30.420.10">
    <property type="entry name" value="Ribonuclease H-like superfamily/Ribonuclease H"/>
    <property type="match status" value="1"/>
</dbReference>
<keyword evidence="5" id="KW-0175">Coiled coil</keyword>
<dbReference type="Pfam" id="PF00078">
    <property type="entry name" value="RVT_1"/>
    <property type="match status" value="1"/>
</dbReference>
<comment type="caution">
    <text evidence="8">The sequence shown here is derived from an EMBL/GenBank/DDBJ whole genome shotgun (WGS) entry which is preliminary data.</text>
</comment>
<dbReference type="InterPro" id="IPR001584">
    <property type="entry name" value="Integrase_cat-core"/>
</dbReference>
<reference evidence="8" key="2">
    <citation type="submission" date="2022-01" db="EMBL/GenBank/DDBJ databases">
        <authorList>
            <person name="Yamashiro T."/>
            <person name="Shiraishi A."/>
            <person name="Satake H."/>
            <person name="Nakayama K."/>
        </authorList>
    </citation>
    <scope>NUCLEOTIDE SEQUENCE</scope>
</reference>
<accession>A0ABQ5IIF3</accession>
<keyword evidence="8" id="KW-0695">RNA-directed DNA polymerase</keyword>
<feature type="region of interest" description="Disordered" evidence="6">
    <location>
        <begin position="1390"/>
        <end position="1410"/>
    </location>
</feature>
<dbReference type="CDD" id="cd01647">
    <property type="entry name" value="RT_LTR"/>
    <property type="match status" value="1"/>
</dbReference>
<dbReference type="InterPro" id="IPR043128">
    <property type="entry name" value="Rev_trsase/Diguanyl_cyclase"/>
</dbReference>
<evidence type="ECO:0000256" key="4">
    <source>
        <dbReference type="ARBA" id="ARBA00022759"/>
    </source>
</evidence>
<evidence type="ECO:0000256" key="5">
    <source>
        <dbReference type="SAM" id="Coils"/>
    </source>
</evidence>
<dbReference type="InterPro" id="IPR050951">
    <property type="entry name" value="Retrovirus_Pol_polyprotein"/>
</dbReference>
<dbReference type="GO" id="GO:0003964">
    <property type="term" value="F:RNA-directed DNA polymerase activity"/>
    <property type="evidence" value="ECO:0007669"/>
    <property type="project" value="UniProtKB-KW"/>
</dbReference>
<dbReference type="InterPro" id="IPR000477">
    <property type="entry name" value="RT_dom"/>
</dbReference>
<evidence type="ECO:0000256" key="3">
    <source>
        <dbReference type="ARBA" id="ARBA00022722"/>
    </source>
</evidence>
<reference evidence="8" key="1">
    <citation type="journal article" date="2022" name="Int. J. Mol. Sci.">
        <title>Draft Genome of Tanacetum Coccineum: Genomic Comparison of Closely Related Tanacetum-Family Plants.</title>
        <authorList>
            <person name="Yamashiro T."/>
            <person name="Shiraishi A."/>
            <person name="Nakayama K."/>
            <person name="Satake H."/>
        </authorList>
    </citation>
    <scope>NUCLEOTIDE SEQUENCE</scope>
</reference>
<sequence length="1437" mass="164319">MASRNYTNSILFTILWNSNISRCLRFRRGWQFLRTRLLMKVFAILLKAKSKVLLVRYSRSRASDSRVSTDAPLSNSSPSNNSFDMQQIAASLEDKMTIKMNQMMNQMKALVVTTPAPVKAVEEVCVTCGSNHNFNHCPLTRGGNDFPVFHDNIQQFQQTAAVGVSKTDFESYAKANDANMNNLQMKLDNFQRNQNDFQRVYNDSQKKQDDFQKMMLSFMQSYHTNQPSSSSSLPSNTIPNPRNEAKAITTRSGVSYDGPPIPPPVVEKESEVTKDTELPSTEDIQPPPFVQEQTKDKDPIEEPSFVTNKAKPNLPYPSRLNKQKIREKDDILSLKFMEIFRNLHFEISFADALIHMPKFASMFKKMLNNKDKLIELTKTPLNENCSAVVLKKLPEKLGDPGRFLIPCDFSEFDSYLALADLGASINLMPLSIWKKLQLPGLTETKMVLELADRTISKPTGVAENVFVKVGKFYFPADFVVLDFIADPRVPLILGRPFLRTAHALIDVYEGEITLRNDDQSLTLKCEYSQEVLGFSDSVAYNNPSPYYDPIVSTSSPTLTPFDESDFLLFEEADAFIAIDDEPVSPVFNATYYDPEGDILILDALLNSDPLPSPNQGDYYPGIQKDLKVIEPKKSSLEPKDEIPEVELKELPPHLEGHSPEFCYKILLEDDYEPSVQHQRRVNPKIYDVIKKEVEKLLDAGLIYPISDSPWVSPVHCVPKKGGMTVVKNEENELVPTRLVTGWRVCIDYRKLNEATCKTFPLPFMDQMLERLAGNEFYCFLDGFSGYFQILIDPKDQEKTTFTCPYGTFAYRRMPFGLCNAPGTFQRCMMAIFHDMIEKTMEVFMDDFSVFGDSFSSCLANLDRMLKRCEDTKLALNWEKSHFMVKEKLIEAPILIAPNWDQPFEIMCDASDYAIGAVHRTKDGEAFPTNSLRIIDTKGAKNYAPDHLSRLENPYENVFDPKEITETFSLETLNMVTSHDDQNILWFADIANYHARNFLVKGMTSQQKKKFFKDVKHYFWDDPYLFRLRGPIHSANITARKVFDAGFFWPTIYKDAYELIKSCDACQRQGKISQRDEMPQNAIQVCEIFDVWGIDFMGPFPSSRGNKYILVAVDYLSKWVEAKALPTNDARVVVKFLKSLFSRFGAPRAIISDRGTHFCNDKFDKVMSKYGVTHRLSTPYHPQTSGQVKVTNRGLKRILERTVGENRASWSDKLDDALWAFRTAYKTPIGCTPYKLVYGKACHLPVELEHKAYWALKHANFDLKTAGDHRKLQLNELSELRDQAYENSLIYKEKTKKLHDSKIKNRIFNVGDQVLLFNSRLKIFSGKLKSRWSGPFTITEVYPYGTAKLSHADGSNFKVNCHRLKHYYGGDTPPLVIPDLQTFRMDKSKITRKQSKASKHGHENQEEYKAEARRVQSLSPFPFLTSPRAILAFLESYL</sequence>
<feature type="domain" description="Integrase catalytic" evidence="7">
    <location>
        <begin position="1074"/>
        <end position="1240"/>
    </location>
</feature>
<feature type="coiled-coil region" evidence="5">
    <location>
        <begin position="173"/>
        <end position="200"/>
    </location>
</feature>
<keyword evidence="1" id="KW-0808">Transferase</keyword>
<dbReference type="Gene3D" id="3.30.70.270">
    <property type="match status" value="1"/>
</dbReference>
<dbReference type="InterPro" id="IPR043502">
    <property type="entry name" value="DNA/RNA_pol_sf"/>
</dbReference>
<dbReference type="CDD" id="cd00303">
    <property type="entry name" value="retropepsin_like"/>
    <property type="match status" value="1"/>
</dbReference>
<proteinExistence type="predicted"/>
<organism evidence="8 9">
    <name type="scientific">Tanacetum coccineum</name>
    <dbReference type="NCBI Taxonomy" id="301880"/>
    <lineage>
        <taxon>Eukaryota</taxon>
        <taxon>Viridiplantae</taxon>
        <taxon>Streptophyta</taxon>
        <taxon>Embryophyta</taxon>
        <taxon>Tracheophyta</taxon>
        <taxon>Spermatophyta</taxon>
        <taxon>Magnoliopsida</taxon>
        <taxon>eudicotyledons</taxon>
        <taxon>Gunneridae</taxon>
        <taxon>Pentapetalae</taxon>
        <taxon>asterids</taxon>
        <taxon>campanulids</taxon>
        <taxon>Asterales</taxon>
        <taxon>Asteraceae</taxon>
        <taxon>Asteroideae</taxon>
        <taxon>Anthemideae</taxon>
        <taxon>Anthemidinae</taxon>
        <taxon>Tanacetum</taxon>
    </lineage>
</organism>
<evidence type="ECO:0000256" key="1">
    <source>
        <dbReference type="ARBA" id="ARBA00022679"/>
    </source>
</evidence>
<name>A0ABQ5IIF3_9ASTR</name>
<dbReference type="Gene3D" id="3.10.10.10">
    <property type="entry name" value="HIV Type 1 Reverse Transcriptase, subunit A, domain 1"/>
    <property type="match status" value="1"/>
</dbReference>
<dbReference type="PANTHER" id="PTHR37984:SF5">
    <property type="entry name" value="PROTEIN NYNRIN-LIKE"/>
    <property type="match status" value="1"/>
</dbReference>
<keyword evidence="3" id="KW-0540">Nuclease</keyword>
<keyword evidence="2" id="KW-0548">Nucleotidyltransferase</keyword>
<evidence type="ECO:0000313" key="9">
    <source>
        <dbReference type="Proteomes" id="UP001151760"/>
    </source>
</evidence>
<gene>
    <name evidence="8" type="ORF">Tco_1094616</name>
</gene>
<feature type="compositionally biased region" description="Basic and acidic residues" evidence="6">
    <location>
        <begin position="1399"/>
        <end position="1410"/>
    </location>
</feature>
<dbReference type="InterPro" id="IPR036397">
    <property type="entry name" value="RNaseH_sf"/>
</dbReference>
<evidence type="ECO:0000259" key="7">
    <source>
        <dbReference type="PROSITE" id="PS50994"/>
    </source>
</evidence>
<keyword evidence="9" id="KW-1185">Reference proteome</keyword>
<dbReference type="PROSITE" id="PS50994">
    <property type="entry name" value="INTEGRASE"/>
    <property type="match status" value="1"/>
</dbReference>